<dbReference type="Pfam" id="PF00147">
    <property type="entry name" value="Fibrinogen_C"/>
    <property type="match status" value="1"/>
</dbReference>
<dbReference type="GeneID" id="109480928"/>
<dbReference type="GO" id="GO:0005615">
    <property type="term" value="C:extracellular space"/>
    <property type="evidence" value="ECO:0007669"/>
    <property type="project" value="TreeGrafter"/>
</dbReference>
<evidence type="ECO:0000256" key="1">
    <source>
        <dbReference type="SAM" id="SignalP"/>
    </source>
</evidence>
<reference evidence="4" key="1">
    <citation type="submission" date="2025-08" db="UniProtKB">
        <authorList>
            <consortium name="RefSeq"/>
        </authorList>
    </citation>
    <scope>IDENTIFICATION</scope>
    <source>
        <tissue evidence="4">Gonad</tissue>
    </source>
</reference>
<dbReference type="KEGG" id="bbel:109480928"/>
<evidence type="ECO:0000259" key="2">
    <source>
        <dbReference type="PROSITE" id="PS51406"/>
    </source>
</evidence>
<accession>A0A6P5AAR0</accession>
<dbReference type="InterPro" id="IPR050373">
    <property type="entry name" value="Fibrinogen_C-term_domain"/>
</dbReference>
<dbReference type="InterPro" id="IPR014716">
    <property type="entry name" value="Fibrinogen_a/b/g_C_1"/>
</dbReference>
<sequence>MATKGWVFVLFAIIAAEATNTSAPGSTTERDVCMEGNDGHTMFIFNDDLPGFAGRYWNLPSRGSMERLQQSMDQQNNSLSEVRNLLGKLTAKDCGEIYRSSKDGMDSGLYTIYPRSAGGEFNSSASLRVFCRVEDGRAWTVIQRRQDGSVSFYNRTWEDYSRGFGNLSGEFWLGNDNIHLLTNQGRYMLNVKLEVSKYCTKSPFKLPVSYMQYDKFSVENAQAMYKLHLGSYTGTRGCDFLQFQNGWKFVPKPGNPLNPRSSCYLHNMGGFWVRRPDTLNPNGFYYNKDGSDCPKLSRNKWPGILGFGFVEMRISERSNSI</sequence>
<evidence type="ECO:0000313" key="4">
    <source>
        <dbReference type="RefSeq" id="XP_019638881.1"/>
    </source>
</evidence>
<dbReference type="AlphaFoldDB" id="A0A6P5AAR0"/>
<dbReference type="PANTHER" id="PTHR19143">
    <property type="entry name" value="FIBRINOGEN/TENASCIN/ANGIOPOEITIN"/>
    <property type="match status" value="1"/>
</dbReference>
<gene>
    <name evidence="4" type="primary">LOC109480928</name>
</gene>
<organism evidence="3 4">
    <name type="scientific">Branchiostoma belcheri</name>
    <name type="common">Amphioxus</name>
    <dbReference type="NCBI Taxonomy" id="7741"/>
    <lineage>
        <taxon>Eukaryota</taxon>
        <taxon>Metazoa</taxon>
        <taxon>Chordata</taxon>
        <taxon>Cephalochordata</taxon>
        <taxon>Leptocardii</taxon>
        <taxon>Amphioxiformes</taxon>
        <taxon>Branchiostomatidae</taxon>
        <taxon>Branchiostoma</taxon>
    </lineage>
</organism>
<dbReference type="PANTHER" id="PTHR19143:SF444">
    <property type="entry name" value="PROTEIN SCABROUS"/>
    <property type="match status" value="1"/>
</dbReference>
<name>A0A6P5AAR0_BRABE</name>
<evidence type="ECO:0000313" key="3">
    <source>
        <dbReference type="Proteomes" id="UP000515135"/>
    </source>
</evidence>
<protein>
    <submittedName>
        <fullName evidence="4">Fibrinogen-like protein 1</fullName>
    </submittedName>
</protein>
<proteinExistence type="predicted"/>
<dbReference type="PROSITE" id="PS51406">
    <property type="entry name" value="FIBRINOGEN_C_2"/>
    <property type="match status" value="1"/>
</dbReference>
<keyword evidence="1" id="KW-0732">Signal</keyword>
<feature type="domain" description="Fibrinogen C-terminal" evidence="2">
    <location>
        <begin position="85"/>
        <end position="286"/>
    </location>
</feature>
<dbReference type="SMART" id="SM00186">
    <property type="entry name" value="FBG"/>
    <property type="match status" value="1"/>
</dbReference>
<dbReference type="Gene3D" id="3.90.215.10">
    <property type="entry name" value="Gamma Fibrinogen, chain A, domain 1"/>
    <property type="match status" value="1"/>
</dbReference>
<dbReference type="SUPFAM" id="SSF56496">
    <property type="entry name" value="Fibrinogen C-terminal domain-like"/>
    <property type="match status" value="1"/>
</dbReference>
<dbReference type="InterPro" id="IPR002181">
    <property type="entry name" value="Fibrinogen_a/b/g_C_dom"/>
</dbReference>
<dbReference type="InterPro" id="IPR036056">
    <property type="entry name" value="Fibrinogen-like_C"/>
</dbReference>
<dbReference type="Proteomes" id="UP000515135">
    <property type="component" value="Unplaced"/>
</dbReference>
<feature type="signal peptide" evidence="1">
    <location>
        <begin position="1"/>
        <end position="18"/>
    </location>
</feature>
<keyword evidence="3" id="KW-1185">Reference proteome</keyword>
<feature type="chain" id="PRO_5027982230" evidence="1">
    <location>
        <begin position="19"/>
        <end position="321"/>
    </location>
</feature>
<dbReference type="OrthoDB" id="7871457at2759"/>
<dbReference type="RefSeq" id="XP_019638881.1">
    <property type="nucleotide sequence ID" value="XM_019783322.1"/>
</dbReference>